<dbReference type="Proteomes" id="UP001600109">
    <property type="component" value="Unassembled WGS sequence"/>
</dbReference>
<accession>A0ABW6HT94</accession>
<dbReference type="RefSeq" id="WP_379853585.1">
    <property type="nucleotide sequence ID" value="NZ_JBHZPZ010000002.1"/>
</dbReference>
<evidence type="ECO:0000313" key="1">
    <source>
        <dbReference type="EMBL" id="MFE3866937.1"/>
    </source>
</evidence>
<sequence length="418" mass="49380">MTDYIKIIIKNLNPAILEANLLLDFYDTVNLSTGEIKTINRNGHKVTPSKNATYNGLEFKIYDSGTITLAGSLHKYWNNGAHNYNDFNNVAFLWVLRDLKKKFNIEPEQCILKCLEIGINIFPPIHTNVIIDNCFLHKTKTFEHKHNSDEGNYKQWRHSQYIIKLYNKALQYKKHFDIDTEIMRFEIKYLKMQKLNERGIYSLQDLVNYGLHNFKDEVLNEWQNVLYYDNTIQIDLLSTNLKRAVLEYSNNNYWTRLLANNQTKNFTYHRNQLKKIVSRNSNKVQDLTAEIISKKIDFVNGKTIHIDHLTIKSKQIVLEYENKIKKRLCKVTGLNISMQKDNSNSLSHTGLKYYYKTDKKVFAQIKRRYLSSRWSSSDFETQIIEIAHNIRNAKNNQKTKQVRIYPPEQVNFLSIFAQ</sequence>
<proteinExistence type="predicted"/>
<dbReference type="EMBL" id="JBHZPZ010000002">
    <property type="protein sequence ID" value="MFE3866937.1"/>
    <property type="molecule type" value="Genomic_DNA"/>
</dbReference>
<keyword evidence="2" id="KW-1185">Reference proteome</keyword>
<evidence type="ECO:0000313" key="2">
    <source>
        <dbReference type="Proteomes" id="UP001600109"/>
    </source>
</evidence>
<name>A0ABW6HT94_9FLAO</name>
<comment type="caution">
    <text evidence="1">The sequence shown here is derived from an EMBL/GenBank/DDBJ whole genome shotgun (WGS) entry which is preliminary data.</text>
</comment>
<reference evidence="1 2" key="1">
    <citation type="submission" date="2024-06" db="EMBL/GenBank/DDBJ databases">
        <title>Flavobacterium spp. isolated from glacier.</title>
        <authorList>
            <person name="Han D."/>
        </authorList>
    </citation>
    <scope>NUCLEOTIDE SEQUENCE [LARGE SCALE GENOMIC DNA]</scope>
    <source>
        <strain evidence="1 2">LS2P90</strain>
    </source>
</reference>
<gene>
    <name evidence="1" type="ORF">ACFX5E_02485</name>
</gene>
<organism evidence="1 2">
    <name type="scientific">Flavobacterium xylosi</name>
    <dbReference type="NCBI Taxonomy" id="3230415"/>
    <lineage>
        <taxon>Bacteria</taxon>
        <taxon>Pseudomonadati</taxon>
        <taxon>Bacteroidota</taxon>
        <taxon>Flavobacteriia</taxon>
        <taxon>Flavobacteriales</taxon>
        <taxon>Flavobacteriaceae</taxon>
        <taxon>Flavobacterium</taxon>
    </lineage>
</organism>
<protein>
    <submittedName>
        <fullName evidence="1">Uncharacterized protein</fullName>
    </submittedName>
</protein>